<dbReference type="AlphaFoldDB" id="A0A5N4AZY1"/>
<dbReference type="GO" id="GO:0000281">
    <property type="term" value="P:mitotic cytokinesis"/>
    <property type="evidence" value="ECO:0007669"/>
    <property type="project" value="TreeGrafter"/>
</dbReference>
<sequence>MADLLSVPLKKPSEVDIVNPLKNLIQSRYSTADQPEDYSEQINEFSKLRNNAIWRAFEKYESSLEVIYSYYDQLVSLETKVPAQEVQIPFKWKDAFDKGSIFGGRISLTISSLAYEKMCILFNIAALQSSVAATQSVENDESLKLAAKLLQQAAGIFSHLKSTVMLSIQQDPTPDLNPDTLGALSALMLAQAQEIFVLKAIHDEMKDQIVAKLSSQCEDLYSECLKMFQRENLKQLWDRDWIATIAGKQAGYHAIAEYYQSLVCKSNKIIGEQITRLESAMELFKAAQTRSGKAAMFQDFANKAQRNLNEAKKDNDFIYHERIPDIKSVAAIGKAQLAKIVPLGYPLSQNFQDLFSELVPVVVHQAMAAYELRKNEIQNGEISKLRDSTQFLNSVLASLNLPAAIEVTQGGNSLPPSILEKSEAVRQLGGLTHLNSLITELPELLKRNQDILDEADRMLNEEKQSDDSLRAQFKERWTRTPSDKLTEMFRSNAAKYRQIINNAIQADKTVREKFESHRMGMELLSKSPGELQSAVPAGPGGSVSNSSAVQTLRQLMEEVETVKAERDVIETELKSATVDMKEQFLSSLSNDGGINEPALSMESIGRSFGPLQKQVKESIDKQEDLIARIQSAHQQFSQETGTSAGGRDSMMCHLAAAHDAFRDLQSNLKEGAQFYNDLTQLLVVFQNKISDYCFARKTEKEELMKDLTQECSRQTTPLPPPSQPSFHNEVKKTEPSPTSPTSAPPVQTSSNLPYPVYVQGMPVPFAPGSAPYTAYAPPPMPQSYNPYGGGYQQAPYNYAGGYPPQQGYPGGYPQQGNYPQGNYPQQSYPPGTYPQQQHPRGW</sequence>
<dbReference type="EMBL" id="VVIM01000002">
    <property type="protein sequence ID" value="KAB0802853.1"/>
    <property type="molecule type" value="Genomic_DNA"/>
</dbReference>
<feature type="coiled-coil region" evidence="1">
    <location>
        <begin position="545"/>
        <end position="572"/>
    </location>
</feature>
<dbReference type="InterPro" id="IPR025304">
    <property type="entry name" value="ALIX_V_dom"/>
</dbReference>
<dbReference type="CDD" id="cd09235">
    <property type="entry name" value="V_Alix"/>
    <property type="match status" value="1"/>
</dbReference>
<dbReference type="SMART" id="SM01041">
    <property type="entry name" value="BRO1"/>
    <property type="match status" value="1"/>
</dbReference>
<evidence type="ECO:0000259" key="3">
    <source>
        <dbReference type="PROSITE" id="PS51180"/>
    </source>
</evidence>
<dbReference type="FunFam" id="1.25.40.280:FF:000001">
    <property type="entry name" value="programmed cell death 6-interacting protein-like isoform X1"/>
    <property type="match status" value="1"/>
</dbReference>
<dbReference type="GO" id="GO:0005768">
    <property type="term" value="C:endosome"/>
    <property type="evidence" value="ECO:0007669"/>
    <property type="project" value="TreeGrafter"/>
</dbReference>
<dbReference type="Gene3D" id="1.20.120.560">
    <property type="entry name" value="alix/aip1 in complex with the ypdl late domain"/>
    <property type="match status" value="1"/>
</dbReference>
<dbReference type="Gene3D" id="1.25.40.280">
    <property type="entry name" value="alix/aip1 like domains"/>
    <property type="match status" value="1"/>
</dbReference>
<evidence type="ECO:0000256" key="2">
    <source>
        <dbReference type="SAM" id="MobiDB-lite"/>
    </source>
</evidence>
<dbReference type="InParanoid" id="A0A5N4AZY1"/>
<dbReference type="EMBL" id="VVIM01000003">
    <property type="protein sequence ID" value="KAB0801105.1"/>
    <property type="molecule type" value="Genomic_DNA"/>
</dbReference>
<feature type="compositionally biased region" description="Low complexity" evidence="2">
    <location>
        <begin position="798"/>
        <end position="826"/>
    </location>
</feature>
<dbReference type="Pfam" id="PF03097">
    <property type="entry name" value="BRO1"/>
    <property type="match status" value="1"/>
</dbReference>
<evidence type="ECO:0000313" key="4">
    <source>
        <dbReference type="EMBL" id="KAB0801105.1"/>
    </source>
</evidence>
<dbReference type="InterPro" id="IPR004328">
    <property type="entry name" value="BRO1_dom"/>
</dbReference>
<feature type="domain" description="BRO1" evidence="3">
    <location>
        <begin position="3"/>
        <end position="392"/>
    </location>
</feature>
<name>A0A5N4AZY1_PHOPY</name>
<evidence type="ECO:0000313" key="6">
    <source>
        <dbReference type="Proteomes" id="UP000327044"/>
    </source>
</evidence>
<feature type="compositionally biased region" description="Low complexity" evidence="2">
    <location>
        <begin position="735"/>
        <end position="750"/>
    </location>
</feature>
<dbReference type="OrthoDB" id="2141925at2759"/>
<keyword evidence="1" id="KW-0175">Coiled coil</keyword>
<dbReference type="InterPro" id="IPR038499">
    <property type="entry name" value="BRO1_sf"/>
</dbReference>
<dbReference type="PANTHER" id="PTHR23030:SF39">
    <property type="entry name" value="PROGRAMMED CELL DEATH 6-INTERACTING PROTEIN"/>
    <property type="match status" value="1"/>
</dbReference>
<comment type="caution">
    <text evidence="5">The sequence shown here is derived from an EMBL/GenBank/DDBJ whole genome shotgun (WGS) entry which is preliminary data.</text>
</comment>
<protein>
    <recommendedName>
        <fullName evidence="3">BRO1 domain-containing protein</fullName>
    </recommendedName>
</protein>
<accession>A0A5N4AZY1</accession>
<dbReference type="PROSITE" id="PS51180">
    <property type="entry name" value="BRO1"/>
    <property type="match status" value="1"/>
</dbReference>
<reference evidence="5" key="2">
    <citation type="submission" date="2019-08" db="EMBL/GenBank/DDBJ databases">
        <authorList>
            <consortium name="Photinus pyralis genome working group"/>
            <person name="Fallon T.R."/>
            <person name="Sander Lower S.E."/>
            <person name="Weng J.-K."/>
        </authorList>
    </citation>
    <scope>NUCLEOTIDE SEQUENCE</scope>
    <source>
        <strain evidence="5">1611_PpyrPB1</strain>
        <tissue evidence="5">Whole body</tissue>
    </source>
</reference>
<dbReference type="Pfam" id="PF13949">
    <property type="entry name" value="ALIX_LYPXL_bnd"/>
    <property type="match status" value="1"/>
</dbReference>
<proteinExistence type="predicted"/>
<feature type="compositionally biased region" description="Polar residues" evidence="2">
    <location>
        <begin position="833"/>
        <end position="842"/>
    </location>
</feature>
<dbReference type="CDD" id="cd09240">
    <property type="entry name" value="BRO1_Alix"/>
    <property type="match status" value="1"/>
</dbReference>
<feature type="region of interest" description="Disordered" evidence="2">
    <location>
        <begin position="798"/>
        <end position="842"/>
    </location>
</feature>
<dbReference type="FunCoup" id="A0A5N4AZY1">
    <property type="interactions" value="1882"/>
</dbReference>
<organism evidence="5 6">
    <name type="scientific">Photinus pyralis</name>
    <name type="common">Common eastern firefly</name>
    <name type="synonym">Lampyris pyralis</name>
    <dbReference type="NCBI Taxonomy" id="7054"/>
    <lineage>
        <taxon>Eukaryota</taxon>
        <taxon>Metazoa</taxon>
        <taxon>Ecdysozoa</taxon>
        <taxon>Arthropoda</taxon>
        <taxon>Hexapoda</taxon>
        <taxon>Insecta</taxon>
        <taxon>Pterygota</taxon>
        <taxon>Neoptera</taxon>
        <taxon>Endopterygota</taxon>
        <taxon>Coleoptera</taxon>
        <taxon>Polyphaga</taxon>
        <taxon>Elateriformia</taxon>
        <taxon>Elateroidea</taxon>
        <taxon>Lampyridae</taxon>
        <taxon>Lampyrinae</taxon>
        <taxon>Photinus</taxon>
    </lineage>
</organism>
<dbReference type="PANTHER" id="PTHR23030">
    <property type="entry name" value="PCD6 INTERACTING PROTEIN-RELATED"/>
    <property type="match status" value="1"/>
</dbReference>
<evidence type="ECO:0000256" key="1">
    <source>
        <dbReference type="SAM" id="Coils"/>
    </source>
</evidence>
<gene>
    <name evidence="5" type="ORF">PPYR_05039</name>
    <name evidence="4" type="ORF">PPYR_05459</name>
</gene>
<reference evidence="5 6" key="1">
    <citation type="journal article" date="2018" name="Elife">
        <title>Firefly genomes illuminate parallel origins of bioluminescence in beetles.</title>
        <authorList>
            <person name="Fallon T.R."/>
            <person name="Lower S.E."/>
            <person name="Chang C.H."/>
            <person name="Bessho-Uehara M."/>
            <person name="Martin G.J."/>
            <person name="Bewick A.J."/>
            <person name="Behringer M."/>
            <person name="Debat H.J."/>
            <person name="Wong I."/>
            <person name="Day J.C."/>
            <person name="Suvorov A."/>
            <person name="Silva C.J."/>
            <person name="Stanger-Hall K.F."/>
            <person name="Hall D.W."/>
            <person name="Schmitz R.J."/>
            <person name="Nelson D.R."/>
            <person name="Lewis S.M."/>
            <person name="Shigenobu S."/>
            <person name="Bybee S.M."/>
            <person name="Larracuente A.M."/>
            <person name="Oba Y."/>
            <person name="Weng J.K."/>
        </authorList>
    </citation>
    <scope>NUCLEOTIDE SEQUENCE [LARGE SCALE GENOMIC DNA]</scope>
    <source>
        <strain evidence="5">1611_PpyrPB1</strain>
        <tissue evidence="5">Whole body</tissue>
    </source>
</reference>
<dbReference type="Gene3D" id="1.20.140.50">
    <property type="entry name" value="alix/aip1 like domains"/>
    <property type="match status" value="1"/>
</dbReference>
<evidence type="ECO:0000313" key="5">
    <source>
        <dbReference type="EMBL" id="KAB0802853.1"/>
    </source>
</evidence>
<dbReference type="Proteomes" id="UP000327044">
    <property type="component" value="Unassembled WGS sequence"/>
</dbReference>
<keyword evidence="6" id="KW-1185">Reference proteome</keyword>
<feature type="region of interest" description="Disordered" evidence="2">
    <location>
        <begin position="709"/>
        <end position="750"/>
    </location>
</feature>